<evidence type="ECO:0008006" key="4">
    <source>
        <dbReference type="Google" id="ProtNLM"/>
    </source>
</evidence>
<dbReference type="Proteomes" id="UP000222542">
    <property type="component" value="Unassembled WGS sequence"/>
</dbReference>
<evidence type="ECO:0000313" key="3">
    <source>
        <dbReference type="Proteomes" id="UP000222542"/>
    </source>
</evidence>
<protein>
    <recommendedName>
        <fullName evidence="4">NB-ARC domain-containing protein</fullName>
    </recommendedName>
</protein>
<evidence type="ECO:0000256" key="1">
    <source>
        <dbReference type="SAM" id="MobiDB-lite"/>
    </source>
</evidence>
<gene>
    <name evidence="2" type="ORF">T459_25406</name>
</gene>
<dbReference type="InterPro" id="IPR027417">
    <property type="entry name" value="P-loop_NTPase"/>
</dbReference>
<evidence type="ECO:0000313" key="2">
    <source>
        <dbReference type="EMBL" id="PHT70302.1"/>
    </source>
</evidence>
<comment type="caution">
    <text evidence="2">The sequence shown here is derived from an EMBL/GenBank/DDBJ whole genome shotgun (WGS) entry which is preliminary data.</text>
</comment>
<dbReference type="Gramene" id="PHT70302">
    <property type="protein sequence ID" value="PHT70302"/>
    <property type="gene ID" value="T459_25406"/>
</dbReference>
<dbReference type="Gene3D" id="3.40.50.300">
    <property type="entry name" value="P-loop containing nucleotide triphosphate hydrolases"/>
    <property type="match status" value="1"/>
</dbReference>
<sequence>MLDHLRRIKSGGDLYSFKIDQIEKLEMDLRLLRTFVKYSHFLWPNSVVKITKKARRIVKMLCGDFFEIPDECKTNLDLKRLELQLLEVINGNTSISYNFELNGFDLSEYMDCLGENLNDVLERHRKSNRSIDEDEASGTGDIYSMRIKQINAEVTVMWSADVALKPHYVVEPSKHLLSQHRNPMSDGDEIVDFDIEIEKIIQHLARGTSDLDVIPTVGMGEQGKTTIARKVYKMKIFPPQGWYEKGIFSSFLSRNKIPSWFTKLVVRSILKENLFEDYYVQTASSESGVEEEEEEDGDDNILDYDDDDDDEEKEATLAEIEELFGYLSERNGTMLQQCVNIDELKQFVIFEG</sequence>
<dbReference type="PANTHER" id="PTHR19338:SF39">
    <property type="entry name" value="TOSPOVIRUS RESISTANCE PROTEIN D"/>
    <property type="match status" value="1"/>
</dbReference>
<organism evidence="2 3">
    <name type="scientific">Capsicum annuum</name>
    <name type="common">Capsicum pepper</name>
    <dbReference type="NCBI Taxonomy" id="4072"/>
    <lineage>
        <taxon>Eukaryota</taxon>
        <taxon>Viridiplantae</taxon>
        <taxon>Streptophyta</taxon>
        <taxon>Embryophyta</taxon>
        <taxon>Tracheophyta</taxon>
        <taxon>Spermatophyta</taxon>
        <taxon>Magnoliopsida</taxon>
        <taxon>eudicotyledons</taxon>
        <taxon>Gunneridae</taxon>
        <taxon>Pentapetalae</taxon>
        <taxon>asterids</taxon>
        <taxon>lamiids</taxon>
        <taxon>Solanales</taxon>
        <taxon>Solanaceae</taxon>
        <taxon>Solanoideae</taxon>
        <taxon>Capsiceae</taxon>
        <taxon>Capsicum</taxon>
    </lineage>
</organism>
<keyword evidence="3" id="KW-1185">Reference proteome</keyword>
<dbReference type="EMBL" id="AYRZ02000010">
    <property type="protein sequence ID" value="PHT70302.1"/>
    <property type="molecule type" value="Genomic_DNA"/>
</dbReference>
<dbReference type="AlphaFoldDB" id="A0A2G2YKM0"/>
<reference evidence="2 3" key="1">
    <citation type="journal article" date="2014" name="Nat. Genet.">
        <title>Genome sequence of the hot pepper provides insights into the evolution of pungency in Capsicum species.</title>
        <authorList>
            <person name="Kim S."/>
            <person name="Park M."/>
            <person name="Yeom S.I."/>
            <person name="Kim Y.M."/>
            <person name="Lee J.M."/>
            <person name="Lee H.A."/>
            <person name="Seo E."/>
            <person name="Choi J."/>
            <person name="Cheong K."/>
            <person name="Kim K.T."/>
            <person name="Jung K."/>
            <person name="Lee G.W."/>
            <person name="Oh S.K."/>
            <person name="Bae C."/>
            <person name="Kim S.B."/>
            <person name="Lee H.Y."/>
            <person name="Kim S.Y."/>
            <person name="Kim M.S."/>
            <person name="Kang B.C."/>
            <person name="Jo Y.D."/>
            <person name="Yang H.B."/>
            <person name="Jeong H.J."/>
            <person name="Kang W.H."/>
            <person name="Kwon J.K."/>
            <person name="Shin C."/>
            <person name="Lim J.Y."/>
            <person name="Park J.H."/>
            <person name="Huh J.H."/>
            <person name="Kim J.S."/>
            <person name="Kim B.D."/>
            <person name="Cohen O."/>
            <person name="Paran I."/>
            <person name="Suh M.C."/>
            <person name="Lee S.B."/>
            <person name="Kim Y.K."/>
            <person name="Shin Y."/>
            <person name="Noh S.J."/>
            <person name="Park J."/>
            <person name="Seo Y.S."/>
            <person name="Kwon S.Y."/>
            <person name="Kim H.A."/>
            <person name="Park J.M."/>
            <person name="Kim H.J."/>
            <person name="Choi S.B."/>
            <person name="Bosland P.W."/>
            <person name="Reeves G."/>
            <person name="Jo S.H."/>
            <person name="Lee B.W."/>
            <person name="Cho H.T."/>
            <person name="Choi H.S."/>
            <person name="Lee M.S."/>
            <person name="Yu Y."/>
            <person name="Do Choi Y."/>
            <person name="Park B.S."/>
            <person name="van Deynze A."/>
            <person name="Ashrafi H."/>
            <person name="Hill T."/>
            <person name="Kim W.T."/>
            <person name="Pai H.S."/>
            <person name="Ahn H.K."/>
            <person name="Yeam I."/>
            <person name="Giovannoni J.J."/>
            <person name="Rose J.K."/>
            <person name="Sorensen I."/>
            <person name="Lee S.J."/>
            <person name="Kim R.W."/>
            <person name="Choi I.Y."/>
            <person name="Choi B.S."/>
            <person name="Lim J.S."/>
            <person name="Lee Y.H."/>
            <person name="Choi D."/>
        </authorList>
    </citation>
    <scope>NUCLEOTIDE SEQUENCE [LARGE SCALE GENOMIC DNA]</scope>
    <source>
        <strain evidence="3">cv. CM334</strain>
    </source>
</reference>
<reference evidence="2 3" key="2">
    <citation type="journal article" date="2017" name="Genome Biol.">
        <title>New reference genome sequences of hot pepper reveal the massive evolution of plant disease-resistance genes by retroduplication.</title>
        <authorList>
            <person name="Kim S."/>
            <person name="Park J."/>
            <person name="Yeom S.I."/>
            <person name="Kim Y.M."/>
            <person name="Seo E."/>
            <person name="Kim K.T."/>
            <person name="Kim M.S."/>
            <person name="Lee J.M."/>
            <person name="Cheong K."/>
            <person name="Shin H.S."/>
            <person name="Kim S.B."/>
            <person name="Han K."/>
            <person name="Lee J."/>
            <person name="Park M."/>
            <person name="Lee H.A."/>
            <person name="Lee H.Y."/>
            <person name="Lee Y."/>
            <person name="Oh S."/>
            <person name="Lee J.H."/>
            <person name="Choi E."/>
            <person name="Choi E."/>
            <person name="Lee S.E."/>
            <person name="Jeon J."/>
            <person name="Kim H."/>
            <person name="Choi G."/>
            <person name="Song H."/>
            <person name="Lee J."/>
            <person name="Lee S.C."/>
            <person name="Kwon J.K."/>
            <person name="Lee H.Y."/>
            <person name="Koo N."/>
            <person name="Hong Y."/>
            <person name="Kim R.W."/>
            <person name="Kang W.H."/>
            <person name="Huh J.H."/>
            <person name="Kang B.C."/>
            <person name="Yang T.J."/>
            <person name="Lee Y.H."/>
            <person name="Bennetzen J.L."/>
            <person name="Choi D."/>
        </authorList>
    </citation>
    <scope>NUCLEOTIDE SEQUENCE [LARGE SCALE GENOMIC DNA]</scope>
    <source>
        <strain evidence="3">cv. CM334</strain>
    </source>
</reference>
<name>A0A2G2YKM0_CAPAN</name>
<proteinExistence type="predicted"/>
<feature type="region of interest" description="Disordered" evidence="1">
    <location>
        <begin position="284"/>
        <end position="313"/>
    </location>
</feature>
<accession>A0A2G2YKM0</accession>
<dbReference type="PANTHER" id="PTHR19338">
    <property type="entry name" value="TRANSLOCASE OF INNER MITOCHONDRIAL MEMBRANE 13 HOMOLOG"/>
    <property type="match status" value="1"/>
</dbReference>
<feature type="compositionally biased region" description="Acidic residues" evidence="1">
    <location>
        <begin position="288"/>
        <end position="313"/>
    </location>
</feature>